<feature type="region of interest" description="Disordered" evidence="1">
    <location>
        <begin position="164"/>
        <end position="205"/>
    </location>
</feature>
<evidence type="ECO:0000313" key="4">
    <source>
        <dbReference type="Proteomes" id="UP000479710"/>
    </source>
</evidence>
<dbReference type="Pfam" id="PF01425">
    <property type="entry name" value="Amidase"/>
    <property type="match status" value="1"/>
</dbReference>
<dbReference type="InterPro" id="IPR036928">
    <property type="entry name" value="AS_sf"/>
</dbReference>
<dbReference type="Proteomes" id="UP000479710">
    <property type="component" value="Unassembled WGS sequence"/>
</dbReference>
<comment type="caution">
    <text evidence="3">The sequence shown here is derived from an EMBL/GenBank/DDBJ whole genome shotgun (WGS) entry which is preliminary data.</text>
</comment>
<gene>
    <name evidence="3" type="ORF">E2562_020548</name>
</gene>
<reference evidence="3 4" key="1">
    <citation type="submission" date="2019-11" db="EMBL/GenBank/DDBJ databases">
        <title>Whole genome sequence of Oryza granulata.</title>
        <authorList>
            <person name="Li W."/>
        </authorList>
    </citation>
    <scope>NUCLEOTIDE SEQUENCE [LARGE SCALE GENOMIC DNA]</scope>
    <source>
        <strain evidence="4">cv. Menghai</strain>
        <tissue evidence="3">Leaf</tissue>
    </source>
</reference>
<keyword evidence="4" id="KW-1185">Reference proteome</keyword>
<dbReference type="EMBL" id="SPHZ02000004">
    <property type="protein sequence ID" value="KAF0921940.1"/>
    <property type="molecule type" value="Genomic_DNA"/>
</dbReference>
<feature type="region of interest" description="Disordered" evidence="1">
    <location>
        <begin position="43"/>
        <end position="71"/>
    </location>
</feature>
<dbReference type="Gene3D" id="3.90.1300.10">
    <property type="entry name" value="Amidase signature (AS) domain"/>
    <property type="match status" value="1"/>
</dbReference>
<dbReference type="InterPro" id="IPR023631">
    <property type="entry name" value="Amidase_dom"/>
</dbReference>
<evidence type="ECO:0000259" key="2">
    <source>
        <dbReference type="Pfam" id="PF01425"/>
    </source>
</evidence>
<name>A0A6G1EAY4_9ORYZ</name>
<organism evidence="3 4">
    <name type="scientific">Oryza meyeriana var. granulata</name>
    <dbReference type="NCBI Taxonomy" id="110450"/>
    <lineage>
        <taxon>Eukaryota</taxon>
        <taxon>Viridiplantae</taxon>
        <taxon>Streptophyta</taxon>
        <taxon>Embryophyta</taxon>
        <taxon>Tracheophyta</taxon>
        <taxon>Spermatophyta</taxon>
        <taxon>Magnoliopsida</taxon>
        <taxon>Liliopsida</taxon>
        <taxon>Poales</taxon>
        <taxon>Poaceae</taxon>
        <taxon>BOP clade</taxon>
        <taxon>Oryzoideae</taxon>
        <taxon>Oryzeae</taxon>
        <taxon>Oryzinae</taxon>
        <taxon>Oryza</taxon>
        <taxon>Oryza meyeriana</taxon>
    </lineage>
</organism>
<dbReference type="PANTHER" id="PTHR42678">
    <property type="entry name" value="AMIDASE"/>
    <property type="match status" value="1"/>
</dbReference>
<feature type="compositionally biased region" description="Low complexity" evidence="1">
    <location>
        <begin position="47"/>
        <end position="71"/>
    </location>
</feature>
<feature type="compositionally biased region" description="Polar residues" evidence="1">
    <location>
        <begin position="164"/>
        <end position="178"/>
    </location>
</feature>
<protein>
    <recommendedName>
        <fullName evidence="2">Amidase domain-containing protein</fullName>
    </recommendedName>
</protein>
<dbReference type="PANTHER" id="PTHR42678:SF26">
    <property type="entry name" value="OS04G0183500 PROTEIN"/>
    <property type="match status" value="1"/>
</dbReference>
<evidence type="ECO:0000256" key="1">
    <source>
        <dbReference type="SAM" id="MobiDB-lite"/>
    </source>
</evidence>
<feature type="domain" description="Amidase" evidence="2">
    <location>
        <begin position="99"/>
        <end position="176"/>
    </location>
</feature>
<dbReference type="AlphaFoldDB" id="A0A6G1EAY4"/>
<proteinExistence type="predicted"/>
<evidence type="ECO:0000313" key="3">
    <source>
        <dbReference type="EMBL" id="KAF0921940.1"/>
    </source>
</evidence>
<dbReference type="OrthoDB" id="566138at2759"/>
<sequence>MGREAHQVLDLVLDDVEGILEVVNVADLAEVAKLWGYSGSARGAGGASAVARGGRGSSAGESRGAGEAAPATRAGLEMRLRRSMLSLGFKNGSVTSKQLVLFYLDRIARLDLLLHAVIKVNPDALAQATLVDAERAFGRRGCGGPLHGVPVLPKDNIATHDRLNTTAGSHCSAPSSAVTPGWLPASPRRRHHPRQDQPHRVVRLP</sequence>
<dbReference type="SUPFAM" id="SSF75304">
    <property type="entry name" value="Amidase signature (AS) enzymes"/>
    <property type="match status" value="1"/>
</dbReference>
<accession>A0A6G1EAY4</accession>